<dbReference type="PANTHER" id="PTHR10693:SF20">
    <property type="entry name" value="AT27578P"/>
    <property type="match status" value="1"/>
</dbReference>
<dbReference type="CDD" id="cd00590">
    <property type="entry name" value="RRM_SF"/>
    <property type="match status" value="1"/>
</dbReference>
<dbReference type="CDD" id="cd00780">
    <property type="entry name" value="NTF2"/>
    <property type="match status" value="1"/>
</dbReference>
<dbReference type="PROSITE" id="PS50102">
    <property type="entry name" value="RRM"/>
    <property type="match status" value="1"/>
</dbReference>
<dbReference type="InterPro" id="IPR032710">
    <property type="entry name" value="NTF2-like_dom_sf"/>
</dbReference>
<dbReference type="Gene3D" id="3.10.450.50">
    <property type="match status" value="1"/>
</dbReference>
<feature type="region of interest" description="Disordered" evidence="3">
    <location>
        <begin position="337"/>
        <end position="358"/>
    </location>
</feature>
<evidence type="ECO:0008006" key="8">
    <source>
        <dbReference type="Google" id="ProtNLM"/>
    </source>
</evidence>
<dbReference type="InterPro" id="IPR018222">
    <property type="entry name" value="Nuclear_transport_factor_2_euk"/>
</dbReference>
<dbReference type="STRING" id="69332.A0A388L2J2"/>
<feature type="compositionally biased region" description="Basic and acidic residues" evidence="3">
    <location>
        <begin position="505"/>
        <end position="519"/>
    </location>
</feature>
<sequence>MMATSVKSMHMVAAASSSGTLPQPPQAYVVGNSFVSQYYNVLHHSPQVVHRFYTDASTFTRADAGTDGAVSTMVGQRAIHDKVMEQRAILEKAMERDGLDWKAEIKTVDSQYSLNGGVLVMVTGALADKGHSTRNFVQSFFLAPQETGYYVLNDIFRYLDKEEQPTPPVSLHYANGIPETTPPPAAAAAAAAPDVKLKPAAAAPVPAHAANEGIVLEREFAMESATSDVALPTIETPGTEETCEVPAEDEEEDVVSEMAAESVPPPPAPEEHQMTVPAEEPAPQQLQEIAETVPNSVETPSEEASGVERPKLSYAAMLRQRDSGGMGAAVAAAPAAPPAVQTKPAPPVTDSQVHPQPVTAGPPPVAQPIASPMSDNMDEGLNPDAEVDGRSVFVKNLPISITTQQLEEELSRFGPVKAGGVNIKGPKNSATGMQQGSNCYAFVEFEDQAAAHAAIEASPIQIMGKQVGIEEKKPLGRGRGRGGPGRGDRPYRPMPRGYPSGRGRLPMDRDGRGDRENRNEGNVSRGGRGMRSNMGGMGMQPGMSGDSRRLSTDGPGGPRMPRRNMQPQMSRGGSGVGRAPGASAQPV</sequence>
<evidence type="ECO:0000256" key="3">
    <source>
        <dbReference type="SAM" id="MobiDB-lite"/>
    </source>
</evidence>
<evidence type="ECO:0000259" key="4">
    <source>
        <dbReference type="PROSITE" id="PS50102"/>
    </source>
</evidence>
<dbReference type="OrthoDB" id="339151at2759"/>
<name>A0A388L2J2_CHABU</name>
<evidence type="ECO:0000313" key="6">
    <source>
        <dbReference type="EMBL" id="GBG76544.1"/>
    </source>
</evidence>
<dbReference type="InterPro" id="IPR012677">
    <property type="entry name" value="Nucleotide-bd_a/b_plait_sf"/>
</dbReference>
<evidence type="ECO:0000256" key="2">
    <source>
        <dbReference type="PROSITE-ProRule" id="PRU00176"/>
    </source>
</evidence>
<dbReference type="InterPro" id="IPR000504">
    <property type="entry name" value="RRM_dom"/>
</dbReference>
<dbReference type="FunFam" id="3.10.450.50:FF:000003">
    <property type="entry name" value="Nuclear transport factor 2 family protein"/>
    <property type="match status" value="1"/>
</dbReference>
<dbReference type="AlphaFoldDB" id="A0A388L2J2"/>
<dbReference type="SUPFAM" id="SSF54928">
    <property type="entry name" value="RNA-binding domain, RBD"/>
    <property type="match status" value="1"/>
</dbReference>
<evidence type="ECO:0000313" key="7">
    <source>
        <dbReference type="Proteomes" id="UP000265515"/>
    </source>
</evidence>
<dbReference type="Proteomes" id="UP000265515">
    <property type="component" value="Unassembled WGS sequence"/>
</dbReference>
<dbReference type="EMBL" id="BFEA01000247">
    <property type="protein sequence ID" value="GBG76544.1"/>
    <property type="molecule type" value="Genomic_DNA"/>
</dbReference>
<dbReference type="Pfam" id="PF00076">
    <property type="entry name" value="RRM_1"/>
    <property type="match status" value="1"/>
</dbReference>
<keyword evidence="1 2" id="KW-0694">RNA-binding</keyword>
<dbReference type="InterPro" id="IPR002075">
    <property type="entry name" value="NTF2_dom"/>
</dbReference>
<gene>
    <name evidence="6" type="ORF">CBR_g22292</name>
</gene>
<accession>A0A388L2J2</accession>
<feature type="domain" description="RRM" evidence="4">
    <location>
        <begin position="390"/>
        <end position="474"/>
    </location>
</feature>
<reference evidence="6 7" key="1">
    <citation type="journal article" date="2018" name="Cell">
        <title>The Chara Genome: Secondary Complexity and Implications for Plant Terrestrialization.</title>
        <authorList>
            <person name="Nishiyama T."/>
            <person name="Sakayama H."/>
            <person name="Vries J.D."/>
            <person name="Buschmann H."/>
            <person name="Saint-Marcoux D."/>
            <person name="Ullrich K.K."/>
            <person name="Haas F.B."/>
            <person name="Vanderstraeten L."/>
            <person name="Becker D."/>
            <person name="Lang D."/>
            <person name="Vosolsobe S."/>
            <person name="Rombauts S."/>
            <person name="Wilhelmsson P.K.I."/>
            <person name="Janitza P."/>
            <person name="Kern R."/>
            <person name="Heyl A."/>
            <person name="Rumpler F."/>
            <person name="Villalobos L.I.A.C."/>
            <person name="Clay J.M."/>
            <person name="Skokan R."/>
            <person name="Toyoda A."/>
            <person name="Suzuki Y."/>
            <person name="Kagoshima H."/>
            <person name="Schijlen E."/>
            <person name="Tajeshwar N."/>
            <person name="Catarino B."/>
            <person name="Hetherington A.J."/>
            <person name="Saltykova A."/>
            <person name="Bonnot C."/>
            <person name="Breuninger H."/>
            <person name="Symeonidi A."/>
            <person name="Radhakrishnan G.V."/>
            <person name="Van Nieuwerburgh F."/>
            <person name="Deforce D."/>
            <person name="Chang C."/>
            <person name="Karol K.G."/>
            <person name="Hedrich R."/>
            <person name="Ulvskov P."/>
            <person name="Glockner G."/>
            <person name="Delwiche C.F."/>
            <person name="Petrasek J."/>
            <person name="Van de Peer Y."/>
            <person name="Friml J."/>
            <person name="Beilby M."/>
            <person name="Dolan L."/>
            <person name="Kohara Y."/>
            <person name="Sugano S."/>
            <person name="Fujiyama A."/>
            <person name="Delaux P.-M."/>
            <person name="Quint M."/>
            <person name="TheiBen G."/>
            <person name="Hagemann M."/>
            <person name="Harholt J."/>
            <person name="Dunand C."/>
            <person name="Zachgo S."/>
            <person name="Langdale J."/>
            <person name="Maumus F."/>
            <person name="Straeten D.V.D."/>
            <person name="Gould S.B."/>
            <person name="Rensing S.A."/>
        </authorList>
    </citation>
    <scope>NUCLEOTIDE SEQUENCE [LARGE SCALE GENOMIC DNA]</scope>
    <source>
        <strain evidence="6 7">S276</strain>
    </source>
</reference>
<feature type="domain" description="NTF2" evidence="5">
    <location>
        <begin position="30"/>
        <end position="158"/>
    </location>
</feature>
<proteinExistence type="predicted"/>
<feature type="compositionally biased region" description="Low complexity" evidence="3">
    <location>
        <begin position="494"/>
        <end position="504"/>
    </location>
</feature>
<evidence type="ECO:0000259" key="5">
    <source>
        <dbReference type="PROSITE" id="PS50177"/>
    </source>
</evidence>
<dbReference type="Pfam" id="PF02136">
    <property type="entry name" value="NTF2"/>
    <property type="match status" value="1"/>
</dbReference>
<dbReference type="PANTHER" id="PTHR10693">
    <property type="entry name" value="RAS GTPASE-ACTIVATING PROTEIN-BINDING PROTEIN"/>
    <property type="match status" value="1"/>
</dbReference>
<dbReference type="Gramene" id="GBG76544">
    <property type="protein sequence ID" value="GBG76544"/>
    <property type="gene ID" value="CBR_g22292"/>
</dbReference>
<comment type="caution">
    <text evidence="6">The sequence shown here is derived from an EMBL/GenBank/DDBJ whole genome shotgun (WGS) entry which is preliminary data.</text>
</comment>
<evidence type="ECO:0000256" key="1">
    <source>
        <dbReference type="ARBA" id="ARBA00022884"/>
    </source>
</evidence>
<keyword evidence="7" id="KW-1185">Reference proteome</keyword>
<dbReference type="Gene3D" id="3.30.70.330">
    <property type="match status" value="1"/>
</dbReference>
<feature type="compositionally biased region" description="Gly residues" evidence="3">
    <location>
        <begin position="524"/>
        <end position="539"/>
    </location>
</feature>
<dbReference type="SUPFAM" id="SSF54427">
    <property type="entry name" value="NTF2-like"/>
    <property type="match status" value="1"/>
</dbReference>
<dbReference type="GO" id="GO:0005829">
    <property type="term" value="C:cytosol"/>
    <property type="evidence" value="ECO:0007669"/>
    <property type="project" value="TreeGrafter"/>
</dbReference>
<dbReference type="PROSITE" id="PS50177">
    <property type="entry name" value="NTF2_DOMAIN"/>
    <property type="match status" value="1"/>
</dbReference>
<feature type="region of interest" description="Disordered" evidence="3">
    <location>
        <begin position="469"/>
        <end position="587"/>
    </location>
</feature>
<dbReference type="GO" id="GO:1990904">
    <property type="term" value="C:ribonucleoprotein complex"/>
    <property type="evidence" value="ECO:0007669"/>
    <property type="project" value="TreeGrafter"/>
</dbReference>
<dbReference type="SMART" id="SM00360">
    <property type="entry name" value="RRM"/>
    <property type="match status" value="1"/>
</dbReference>
<protein>
    <recommendedName>
        <fullName evidence="8">NTF2 domain-containing protein</fullName>
    </recommendedName>
</protein>
<organism evidence="6 7">
    <name type="scientific">Chara braunii</name>
    <name type="common">Braun's stonewort</name>
    <dbReference type="NCBI Taxonomy" id="69332"/>
    <lineage>
        <taxon>Eukaryota</taxon>
        <taxon>Viridiplantae</taxon>
        <taxon>Streptophyta</taxon>
        <taxon>Charophyceae</taxon>
        <taxon>Charales</taxon>
        <taxon>Characeae</taxon>
        <taxon>Chara</taxon>
    </lineage>
</organism>
<dbReference type="InterPro" id="IPR035979">
    <property type="entry name" value="RBD_domain_sf"/>
</dbReference>
<dbReference type="InterPro" id="IPR039539">
    <property type="entry name" value="Ras_GTPase_bind_prot"/>
</dbReference>
<dbReference type="GO" id="GO:0003729">
    <property type="term" value="F:mRNA binding"/>
    <property type="evidence" value="ECO:0007669"/>
    <property type="project" value="TreeGrafter"/>
</dbReference>